<feature type="domain" description="TTI1 N-terminal TPR" evidence="2">
    <location>
        <begin position="9"/>
        <end position="254"/>
    </location>
</feature>
<feature type="region of interest" description="Disordered" evidence="1">
    <location>
        <begin position="312"/>
        <end position="351"/>
    </location>
</feature>
<dbReference type="Proteomes" id="UP001652626">
    <property type="component" value="Chromosome 12"/>
</dbReference>
<accession>A0ABM4AMV3</accession>
<dbReference type="PANTHER" id="PTHR18460:SF3">
    <property type="entry name" value="TELO2-INTERACTING PROTEIN 1 HOMOLOG"/>
    <property type="match status" value="1"/>
</dbReference>
<dbReference type="InterPro" id="IPR016024">
    <property type="entry name" value="ARM-type_fold"/>
</dbReference>
<feature type="domain" description="TTI1 N-terminal TPR" evidence="2">
    <location>
        <begin position="361"/>
        <end position="439"/>
    </location>
</feature>
<sequence length="1180" mass="133227">MNGHMKEAFSRMKPLCDLIMVNPSPEHVSTFAAMVCELKKDLLQELQQYMLFPFITHIQSKEIVGKYELQRLLIDGMKVVLQRVRIFSFEMCMKIEMGLLGLVFEKPKPGMIADVPEELKLSVIQCLTILMLNVDHPTRVKLVQTQVPMLAQAIFVSVHLAKLEKLRVLRLAAINCLCAHTASHPQLTDKDCHITDPVLETAVVNMMSCILPGVMAALQDVATCTDNPGHAIVVAALNATHRVLCLTMHNKHLPKKDIITADDFVSMLSDRAMTDKDVSSKDIIRDVTLSAIIASRDYHSLAEFIRSGRDLEATSPNVPTNKRDKGKGSRAKNKRYNNGNNTRDGNHNRDDNVERASATFKNSGLAPKDIPKRTPEWYAMAGDKLTMVVKSLVPLVTHEHYKVRKELAVLCYRIVSECSSTMQLSLTMALDVLISLSNDPYKEVSEYASNAINSFFSSQSETSKMEAIDSMCENFFTTLNCLPRILNNIDSNRKLSALYLLQGYLRVLCGGRPQRLTGALCASDGYDRLCDALLCAASHHSRHDLLVRHSTRDVSSPAPLDGPWRRLRHLDTRECELKLQEVCQKLGEAECAELFLDRLLELFHERRTCELVYVINFVGSAPNSSPNLAKRIIAAYTEEDVWYQPLEVGSADAPLEPADTLDADVYNPRAWTKDSVPGLYEGATEIRYTDISLSQPRIKHVEPNTCASLAEAQRNMAFCCLVTEGLGLMARRLKRDYQPYLLKTLCLILERVGSQYQYLHEAGLMAINSVAFAFDHEKVADLIAENADYFTSQISSRLKRAWNTESALQILSVVMEYSDESILDCLYGIVEDVLVQSCDKYYESYLSSYLQVFETFIKCIRNWFPEETKPQTIQGVDLEIDVIKETIDFANNTEEVERLMNTEEFEAQSGRSVEEMYKEDLKRREEDILDYDDTVEYGSEVDPQHIQVTVTILRRCVHFVPSQRDTALQALRVLAGGLPALRARPHALLPLAHALWPALAARVRGGAPAELRAALHVLLALSALARDFLRARAVRDVLPHLYKYLRRTANDSHLKDTGSAYRVSQAYYLQVAILTSMSNFVIDLMLDGENLDDAMSCAQIYLSKNQPKPLQMLAVKFFKDILNYNYGAAWNHLRKLCANDCVLQPPHTKYIRLEPIVGTPYETINTNYDTNVKLIFYVHK</sequence>
<organism evidence="4 5">
    <name type="scientific">Vanessa tameamea</name>
    <name type="common">Kamehameha butterfly</name>
    <dbReference type="NCBI Taxonomy" id="334116"/>
    <lineage>
        <taxon>Eukaryota</taxon>
        <taxon>Metazoa</taxon>
        <taxon>Ecdysozoa</taxon>
        <taxon>Arthropoda</taxon>
        <taxon>Hexapoda</taxon>
        <taxon>Insecta</taxon>
        <taxon>Pterygota</taxon>
        <taxon>Neoptera</taxon>
        <taxon>Endopterygota</taxon>
        <taxon>Lepidoptera</taxon>
        <taxon>Glossata</taxon>
        <taxon>Ditrysia</taxon>
        <taxon>Papilionoidea</taxon>
        <taxon>Nymphalidae</taxon>
        <taxon>Nymphalinae</taxon>
        <taxon>Vanessa</taxon>
    </lineage>
</organism>
<keyword evidence="4" id="KW-1185">Reference proteome</keyword>
<evidence type="ECO:0000259" key="3">
    <source>
        <dbReference type="Pfam" id="PF24181"/>
    </source>
</evidence>
<protein>
    <submittedName>
        <fullName evidence="5">TELO2-interacting protein 1 homolog isoform X1</fullName>
    </submittedName>
</protein>
<reference evidence="5" key="1">
    <citation type="submission" date="2025-08" db="UniProtKB">
        <authorList>
            <consortium name="RefSeq"/>
        </authorList>
    </citation>
    <scope>IDENTIFICATION</scope>
    <source>
        <tissue evidence="5">Whole body</tissue>
    </source>
</reference>
<feature type="domain" description="TTI1 C-terminal TPR" evidence="3">
    <location>
        <begin position="852"/>
        <end position="1130"/>
    </location>
</feature>
<name>A0ABM4AMV3_VANTA</name>
<evidence type="ECO:0000259" key="2">
    <source>
        <dbReference type="Pfam" id="PF24173"/>
    </source>
</evidence>
<dbReference type="Pfam" id="PF21547">
    <property type="entry name" value="TTI1"/>
    <property type="match status" value="1"/>
</dbReference>
<dbReference type="InterPro" id="IPR057566">
    <property type="entry name" value="TPR_TTI1_N"/>
</dbReference>
<dbReference type="InterPro" id="IPR052587">
    <property type="entry name" value="TELO2-interacting_protein_1"/>
</dbReference>
<dbReference type="RefSeq" id="XP_064072640.1">
    <property type="nucleotide sequence ID" value="XM_064216570.1"/>
</dbReference>
<dbReference type="GeneID" id="113398482"/>
<dbReference type="Pfam" id="PF24181">
    <property type="entry name" value="TPR_TTI1_C"/>
    <property type="match status" value="1"/>
</dbReference>
<evidence type="ECO:0000313" key="4">
    <source>
        <dbReference type="Proteomes" id="UP001652626"/>
    </source>
</evidence>
<dbReference type="Gene3D" id="1.25.10.10">
    <property type="entry name" value="Leucine-rich Repeat Variant"/>
    <property type="match status" value="1"/>
</dbReference>
<dbReference type="SUPFAM" id="SSF48371">
    <property type="entry name" value="ARM repeat"/>
    <property type="match status" value="1"/>
</dbReference>
<dbReference type="Pfam" id="PF24173">
    <property type="entry name" value="TPR_TTI1_N"/>
    <property type="match status" value="2"/>
</dbReference>
<evidence type="ECO:0000256" key="1">
    <source>
        <dbReference type="SAM" id="MobiDB-lite"/>
    </source>
</evidence>
<dbReference type="InterPro" id="IPR057567">
    <property type="entry name" value="TPR_TTI1_C"/>
</dbReference>
<dbReference type="PANTHER" id="PTHR18460">
    <property type="entry name" value="TEL2 INTERACTING PROTEIN 1 TTI1 FAMILY MEMBER"/>
    <property type="match status" value="1"/>
</dbReference>
<evidence type="ECO:0000313" key="5">
    <source>
        <dbReference type="RefSeq" id="XP_064072640.1"/>
    </source>
</evidence>
<dbReference type="InterPro" id="IPR011989">
    <property type="entry name" value="ARM-like"/>
</dbReference>
<gene>
    <name evidence="5" type="primary">LOC113398482</name>
</gene>
<proteinExistence type="predicted"/>
<dbReference type="Pfam" id="PF24176">
    <property type="entry name" value="TPR_TTI1_2nd"/>
    <property type="match status" value="1"/>
</dbReference>
<dbReference type="InterPro" id="IPR049362">
    <property type="entry name" value="TTI1_rpt"/>
</dbReference>